<dbReference type="InterPro" id="IPR015421">
    <property type="entry name" value="PyrdxlP-dep_Trfase_major"/>
</dbReference>
<dbReference type="SUPFAM" id="SSF53383">
    <property type="entry name" value="PLP-dependent transferases"/>
    <property type="match status" value="1"/>
</dbReference>
<dbReference type="InterPro" id="IPR015424">
    <property type="entry name" value="PyrdxlP-dep_Trfase"/>
</dbReference>
<dbReference type="Proteomes" id="UP000435648">
    <property type="component" value="Chromosome"/>
</dbReference>
<dbReference type="InterPro" id="IPR005814">
    <property type="entry name" value="Aminotrans_3"/>
</dbReference>
<keyword evidence="2 3" id="KW-0663">Pyridoxal phosphate</keyword>
<keyword evidence="4" id="KW-0032">Aminotransferase</keyword>
<sequence length="449" mass="47153">MTGAPQWQDAVARGLDAAIADYRRDNPGSARYRETAADVLPGGGTRSSYHFAPFPLVLACGSGDRVSDVDGRTRLDLNANFGVSVHGHGFAPIVEAVRAQSERGFCFAAPNPLEAELARRICERVPSIELLRFTSSGTEAVMAALSVARAFTGRRRVAKLHGGYHGSSDFGTANGPGSAPDLGSNSARAAAVPADILPLSVDEPDRLVASLREAADDLAAVVVEPVQGAAGLIQVPPELLARIRSVTQELGILLIFDEVMMFRMHRGGVQSMLGLRPDLTVLGKLIGGGLPVGAFGGRADIMGLFDPFREGAIRLAGTYNGNPMTMAAGIACLDALEEADFTRMDHLAQALAGAGNAVLARRVVPASIVAAGGFFCLHALPRPARSHAQLLQQDQALHRLLHLGLINEGVLVTPTGMGVVSTRTGPAEVDEFGAALERVLARYLRPAQA</sequence>
<accession>A0A857C2N9</accession>
<reference evidence="4 5" key="1">
    <citation type="submission" date="2019-12" db="EMBL/GenBank/DDBJ databases">
        <title>The genome of Stappia indica PHM037.</title>
        <authorList>
            <person name="Kacar D."/>
            <person name="Galan B."/>
            <person name="Canedo L."/>
            <person name="Rodriguez P."/>
            <person name="de la Calle F."/>
            <person name="Garcia J.L."/>
        </authorList>
    </citation>
    <scope>NUCLEOTIDE SEQUENCE [LARGE SCALE GENOMIC DNA]</scope>
    <source>
        <strain evidence="4 5">PHM037</strain>
    </source>
</reference>
<keyword evidence="4" id="KW-0808">Transferase</keyword>
<proteinExistence type="inferred from homology"/>
<dbReference type="AlphaFoldDB" id="A0A857C2N9"/>
<dbReference type="Pfam" id="PF00202">
    <property type="entry name" value="Aminotran_3"/>
    <property type="match status" value="1"/>
</dbReference>
<evidence type="ECO:0000256" key="1">
    <source>
        <dbReference type="ARBA" id="ARBA00001933"/>
    </source>
</evidence>
<evidence type="ECO:0000313" key="4">
    <source>
        <dbReference type="EMBL" id="QGZ33227.1"/>
    </source>
</evidence>
<dbReference type="PANTHER" id="PTHR43713">
    <property type="entry name" value="GLUTAMATE-1-SEMIALDEHYDE 2,1-AMINOMUTASE"/>
    <property type="match status" value="1"/>
</dbReference>
<dbReference type="KEGG" id="siw:GH266_01115"/>
<dbReference type="GO" id="GO:0030170">
    <property type="term" value="F:pyridoxal phosphate binding"/>
    <property type="evidence" value="ECO:0007669"/>
    <property type="project" value="InterPro"/>
</dbReference>
<gene>
    <name evidence="4" type="ORF">GH266_01115</name>
</gene>
<comment type="cofactor">
    <cofactor evidence="1">
        <name>pyridoxal 5'-phosphate</name>
        <dbReference type="ChEBI" id="CHEBI:597326"/>
    </cofactor>
</comment>
<protein>
    <submittedName>
        <fullName evidence="4">Aminotransferase class III-fold pyridoxal phosphate-dependent enzyme</fullName>
    </submittedName>
</protein>
<name>A0A857C2N9_9HYPH</name>
<dbReference type="PANTHER" id="PTHR43713:SF3">
    <property type="entry name" value="GLUTAMATE-1-SEMIALDEHYDE 2,1-AMINOMUTASE 1, CHLOROPLASTIC-RELATED"/>
    <property type="match status" value="1"/>
</dbReference>
<dbReference type="RefSeq" id="WP_158192252.1">
    <property type="nucleotide sequence ID" value="NZ_CP046908.1"/>
</dbReference>
<evidence type="ECO:0000256" key="2">
    <source>
        <dbReference type="ARBA" id="ARBA00022898"/>
    </source>
</evidence>
<evidence type="ECO:0000313" key="5">
    <source>
        <dbReference type="Proteomes" id="UP000435648"/>
    </source>
</evidence>
<dbReference type="Gene3D" id="3.90.1150.10">
    <property type="entry name" value="Aspartate Aminotransferase, domain 1"/>
    <property type="match status" value="1"/>
</dbReference>
<comment type="similarity">
    <text evidence="3">Belongs to the class-III pyridoxal-phosphate-dependent aminotransferase family.</text>
</comment>
<evidence type="ECO:0000256" key="3">
    <source>
        <dbReference type="RuleBase" id="RU003560"/>
    </source>
</evidence>
<dbReference type="InterPro" id="IPR015422">
    <property type="entry name" value="PyrdxlP-dep_Trfase_small"/>
</dbReference>
<dbReference type="EMBL" id="CP046908">
    <property type="protein sequence ID" value="QGZ33227.1"/>
    <property type="molecule type" value="Genomic_DNA"/>
</dbReference>
<organism evidence="4 5">
    <name type="scientific">Stappia indica</name>
    <dbReference type="NCBI Taxonomy" id="538381"/>
    <lineage>
        <taxon>Bacteria</taxon>
        <taxon>Pseudomonadati</taxon>
        <taxon>Pseudomonadota</taxon>
        <taxon>Alphaproteobacteria</taxon>
        <taxon>Hyphomicrobiales</taxon>
        <taxon>Stappiaceae</taxon>
        <taxon>Stappia</taxon>
    </lineage>
</organism>
<dbReference type="GO" id="GO:0008483">
    <property type="term" value="F:transaminase activity"/>
    <property type="evidence" value="ECO:0007669"/>
    <property type="project" value="UniProtKB-KW"/>
</dbReference>
<dbReference type="Gene3D" id="3.40.640.10">
    <property type="entry name" value="Type I PLP-dependent aspartate aminotransferase-like (Major domain)"/>
    <property type="match status" value="1"/>
</dbReference>
<dbReference type="OrthoDB" id="9801052at2"/>